<evidence type="ECO:0000256" key="1">
    <source>
        <dbReference type="SAM" id="MobiDB-lite"/>
    </source>
</evidence>
<dbReference type="EMBL" id="CP102332">
    <property type="protein sequence ID" value="UUS34583.1"/>
    <property type="molecule type" value="Genomic_DNA"/>
</dbReference>
<feature type="region of interest" description="Disordered" evidence="1">
    <location>
        <begin position="69"/>
        <end position="92"/>
    </location>
</feature>
<organism evidence="2 3">
    <name type="scientific">Streptomyces changanensis</name>
    <dbReference type="NCBI Taxonomy" id="2964669"/>
    <lineage>
        <taxon>Bacteria</taxon>
        <taxon>Bacillati</taxon>
        <taxon>Actinomycetota</taxon>
        <taxon>Actinomycetes</taxon>
        <taxon>Kitasatosporales</taxon>
        <taxon>Streptomycetaceae</taxon>
        <taxon>Streptomyces</taxon>
    </lineage>
</organism>
<evidence type="ECO:0000313" key="2">
    <source>
        <dbReference type="EMBL" id="UUS34583.1"/>
    </source>
</evidence>
<proteinExistence type="predicted"/>
<gene>
    <name evidence="2" type="ORF">NRO40_29690</name>
</gene>
<sequence length="353" mass="36886">MFRRGNGMAGKAQGRQSRMPALMAAGVAAALAATGLGLWATDSGPFRDTYCWGAWQQDSGPEFLGEGALARSGAERRATESAPPSADEPHGTCTVEVASTDVRATFHRKLVLEYGAVPAGARERQAWIARYLHGSASPLPDELPGFAAGDRAVLVLPSSCDVEGRPAAVTIRTERDRGGGFDIGPRIEVAGMLLAAARTAAREAGCAPAAPAAMSSPMVKVAGKDELAGTPLCRIPGLVFEFGKTASYEEQVGVVGDRLQTCSVWSVRGQVQDEPAAQFVMAGEPRIAALFEGLPEGVDRGLVRTVCDGRRTVFYGRVEPGLQGRGRPGDRQVFENFVASVSKRIGCGAGGGA</sequence>
<accession>A0ABY5NET6</accession>
<name>A0ABY5NET6_9ACTN</name>
<keyword evidence="3" id="KW-1185">Reference proteome</keyword>
<protein>
    <recommendedName>
        <fullName evidence="4">Secreted protein</fullName>
    </recommendedName>
</protein>
<evidence type="ECO:0000313" key="3">
    <source>
        <dbReference type="Proteomes" id="UP001060150"/>
    </source>
</evidence>
<dbReference type="RefSeq" id="WP_232791024.1">
    <property type="nucleotide sequence ID" value="NZ_CP102332.1"/>
</dbReference>
<reference evidence="2" key="1">
    <citation type="submission" date="2022-08" db="EMBL/GenBank/DDBJ databases">
        <title>Streptomyces changanensis sp. nov., an actinomycete isolated from soil.</title>
        <authorList>
            <person name="Wu H."/>
            <person name="Han L."/>
        </authorList>
    </citation>
    <scope>NUCLEOTIDE SEQUENCE</scope>
    <source>
        <strain evidence="2">HL-66</strain>
    </source>
</reference>
<dbReference type="Proteomes" id="UP001060150">
    <property type="component" value="Chromosome"/>
</dbReference>
<evidence type="ECO:0008006" key="4">
    <source>
        <dbReference type="Google" id="ProtNLM"/>
    </source>
</evidence>